<evidence type="ECO:0000313" key="4">
    <source>
        <dbReference type="Proteomes" id="UP000041254"/>
    </source>
</evidence>
<feature type="compositionally biased region" description="Low complexity" evidence="1">
    <location>
        <begin position="433"/>
        <end position="449"/>
    </location>
</feature>
<organism evidence="3 4">
    <name type="scientific">Vitrella brassicaformis (strain CCMP3155)</name>
    <dbReference type="NCBI Taxonomy" id="1169540"/>
    <lineage>
        <taxon>Eukaryota</taxon>
        <taxon>Sar</taxon>
        <taxon>Alveolata</taxon>
        <taxon>Colpodellida</taxon>
        <taxon>Vitrellaceae</taxon>
        <taxon>Vitrella</taxon>
    </lineage>
</organism>
<dbReference type="PROSITE" id="PS51746">
    <property type="entry name" value="PPM_2"/>
    <property type="match status" value="1"/>
</dbReference>
<dbReference type="SMART" id="SM00332">
    <property type="entry name" value="PP2Cc"/>
    <property type="match status" value="1"/>
</dbReference>
<feature type="region of interest" description="Disordered" evidence="1">
    <location>
        <begin position="150"/>
        <end position="196"/>
    </location>
</feature>
<evidence type="ECO:0000313" key="3">
    <source>
        <dbReference type="EMBL" id="CEL97486.1"/>
    </source>
</evidence>
<dbReference type="PANTHER" id="PTHR47992">
    <property type="entry name" value="PROTEIN PHOSPHATASE"/>
    <property type="match status" value="1"/>
</dbReference>
<dbReference type="AlphaFoldDB" id="A0A0G4ELB8"/>
<dbReference type="GO" id="GO:0004722">
    <property type="term" value="F:protein serine/threonine phosphatase activity"/>
    <property type="evidence" value="ECO:0007669"/>
    <property type="project" value="InterPro"/>
</dbReference>
<feature type="region of interest" description="Disordered" evidence="1">
    <location>
        <begin position="422"/>
        <end position="449"/>
    </location>
</feature>
<dbReference type="VEuPathDB" id="CryptoDB:Vbra_12198"/>
<accession>A0A0G4ELB8</accession>
<dbReference type="Proteomes" id="UP000041254">
    <property type="component" value="Unassembled WGS sequence"/>
</dbReference>
<reference evidence="3 4" key="1">
    <citation type="submission" date="2014-11" db="EMBL/GenBank/DDBJ databases">
        <authorList>
            <person name="Zhu J."/>
            <person name="Qi W."/>
            <person name="Song R."/>
        </authorList>
    </citation>
    <scope>NUCLEOTIDE SEQUENCE [LARGE SCALE GENOMIC DNA]</scope>
</reference>
<feature type="compositionally biased region" description="Low complexity" evidence="1">
    <location>
        <begin position="153"/>
        <end position="166"/>
    </location>
</feature>
<sequence length="449" mass="48950">MADSNTVDPSLAASEWVQAAEGWLFHTPSALYFSTQTNAWYGFNDATQQYELVATPQESAAQQDPPLVRLTADARFMQGRRPKQEDRHVLIGDLRTFCQDNQLAEALANSGLTMNPGALYCLFDGHCGTLASEFCAKELPLRIMKELLKTDTPSKPSHPAPSDSASAPPPANTDASNGTPVAPSAATSDSDEISQDRRIHESFRRAFHSTDVAFLQKYRLNRDGCTAVLTLVLGNKVYVAFVGDSRAVAGRKNDEGKMVAERLTEDHKPNRPDERTRIEKAGGRIFKAGGVYRVANSDYEARVKRIKLSTCQYGGATEKQPIALAVSRAFGDKELKDEGLVIVTPEICTVPLDARHRVIFMACDGVWDVLSDQAVIDMVSEHDGNPKEAASAVVMKAYQKGSEDNLTAVTIFLDDIQPSQEAAAKQISGDGRQVTQQVSEEQPQPSSTS</sequence>
<evidence type="ECO:0000259" key="2">
    <source>
        <dbReference type="PROSITE" id="PS51746"/>
    </source>
</evidence>
<gene>
    <name evidence="3" type="ORF">Vbra_12198</name>
</gene>
<dbReference type="Gene3D" id="3.60.40.10">
    <property type="entry name" value="PPM-type phosphatase domain"/>
    <property type="match status" value="1"/>
</dbReference>
<keyword evidence="4" id="KW-1185">Reference proteome</keyword>
<dbReference type="STRING" id="1169540.A0A0G4ELB8"/>
<dbReference type="InterPro" id="IPR036457">
    <property type="entry name" value="PPM-type-like_dom_sf"/>
</dbReference>
<proteinExistence type="predicted"/>
<dbReference type="EMBL" id="CDMY01000255">
    <property type="protein sequence ID" value="CEL97486.1"/>
    <property type="molecule type" value="Genomic_DNA"/>
</dbReference>
<dbReference type="OMA" id="CFHATEN"/>
<dbReference type="CDD" id="cd00143">
    <property type="entry name" value="PP2Cc"/>
    <property type="match status" value="1"/>
</dbReference>
<dbReference type="InParanoid" id="A0A0G4ELB8"/>
<dbReference type="PhylomeDB" id="A0A0G4ELB8"/>
<name>A0A0G4ELB8_VITBC</name>
<dbReference type="InterPro" id="IPR001932">
    <property type="entry name" value="PPM-type_phosphatase-like_dom"/>
</dbReference>
<evidence type="ECO:0000256" key="1">
    <source>
        <dbReference type="SAM" id="MobiDB-lite"/>
    </source>
</evidence>
<dbReference type="SUPFAM" id="SSF81606">
    <property type="entry name" value="PP2C-like"/>
    <property type="match status" value="1"/>
</dbReference>
<protein>
    <recommendedName>
        <fullName evidence="2">PPM-type phosphatase domain-containing protein</fullName>
    </recommendedName>
</protein>
<dbReference type="Pfam" id="PF00481">
    <property type="entry name" value="PP2C"/>
    <property type="match status" value="1"/>
</dbReference>
<dbReference type="InterPro" id="IPR015655">
    <property type="entry name" value="PP2C"/>
</dbReference>
<dbReference type="OrthoDB" id="10264738at2759"/>
<feature type="domain" description="PPM-type phosphatase" evidence="2">
    <location>
        <begin position="71"/>
        <end position="413"/>
    </location>
</feature>